<accession>A0A3M0K7D3</accession>
<comment type="caution">
    <text evidence="2">The sequence shown here is derived from an EMBL/GenBank/DDBJ whole genome shotgun (WGS) entry which is preliminary data.</text>
</comment>
<proteinExistence type="predicted"/>
<organism evidence="2 3">
    <name type="scientific">Hirundo rustica rustica</name>
    <dbReference type="NCBI Taxonomy" id="333673"/>
    <lineage>
        <taxon>Eukaryota</taxon>
        <taxon>Metazoa</taxon>
        <taxon>Chordata</taxon>
        <taxon>Craniata</taxon>
        <taxon>Vertebrata</taxon>
        <taxon>Euteleostomi</taxon>
        <taxon>Archelosauria</taxon>
        <taxon>Archosauria</taxon>
        <taxon>Dinosauria</taxon>
        <taxon>Saurischia</taxon>
        <taxon>Theropoda</taxon>
        <taxon>Coelurosauria</taxon>
        <taxon>Aves</taxon>
        <taxon>Neognathae</taxon>
        <taxon>Neoaves</taxon>
        <taxon>Telluraves</taxon>
        <taxon>Australaves</taxon>
        <taxon>Passeriformes</taxon>
        <taxon>Sylvioidea</taxon>
        <taxon>Hirundinidae</taxon>
        <taxon>Hirundo</taxon>
    </lineage>
</organism>
<name>A0A3M0K7D3_HIRRU</name>
<sequence length="179" mass="20791">MGGFFTQVLVVLGILHFQFMRQVNDETVKVSAELLRQHEEQRSREMALLQEVEQRSQEVPKTPQESLLLSACQCWWFWVSAEMLLMLFAFYWLPRKGNSGYDGSACGETPAVPRRKRRRRKKMHSMADYGDKLDQIRSPDVCLEWKDMQNSEEEMKGNNASAKPFPQETFGQSCIQGIH</sequence>
<keyword evidence="1" id="KW-0732">Signal</keyword>
<dbReference type="Proteomes" id="UP000269221">
    <property type="component" value="Unassembled WGS sequence"/>
</dbReference>
<reference evidence="2 3" key="1">
    <citation type="submission" date="2018-07" db="EMBL/GenBank/DDBJ databases">
        <title>A high quality draft genome assembly of the barn swallow (H. rustica rustica).</title>
        <authorList>
            <person name="Formenti G."/>
            <person name="Chiara M."/>
            <person name="Poveda L."/>
            <person name="Francoijs K.-J."/>
            <person name="Bonisoli-Alquati A."/>
            <person name="Canova L."/>
            <person name="Gianfranceschi L."/>
            <person name="Horner D.S."/>
            <person name="Saino N."/>
        </authorList>
    </citation>
    <scope>NUCLEOTIDE SEQUENCE [LARGE SCALE GENOMIC DNA]</scope>
    <source>
        <strain evidence="2">Chelidonia</strain>
        <tissue evidence="2">Blood</tissue>
    </source>
</reference>
<feature type="signal peptide" evidence="1">
    <location>
        <begin position="1"/>
        <end position="25"/>
    </location>
</feature>
<evidence type="ECO:0000313" key="2">
    <source>
        <dbReference type="EMBL" id="RMC09068.1"/>
    </source>
</evidence>
<dbReference type="OrthoDB" id="9218375at2759"/>
<evidence type="ECO:0000313" key="3">
    <source>
        <dbReference type="Proteomes" id="UP000269221"/>
    </source>
</evidence>
<evidence type="ECO:0000256" key="1">
    <source>
        <dbReference type="SAM" id="SignalP"/>
    </source>
</evidence>
<dbReference type="AlphaFoldDB" id="A0A3M0K7D3"/>
<feature type="chain" id="PRO_5018337444" evidence="1">
    <location>
        <begin position="26"/>
        <end position="179"/>
    </location>
</feature>
<protein>
    <submittedName>
        <fullName evidence="2">Uncharacterized protein</fullName>
    </submittedName>
</protein>
<keyword evidence="3" id="KW-1185">Reference proteome</keyword>
<dbReference type="EMBL" id="QRBI01000116">
    <property type="protein sequence ID" value="RMC09068.1"/>
    <property type="molecule type" value="Genomic_DNA"/>
</dbReference>
<gene>
    <name evidence="2" type="ORF">DUI87_14073</name>
</gene>